<dbReference type="InterPro" id="IPR017115">
    <property type="entry name" value="Tellurite_resistance_TerA"/>
</dbReference>
<dbReference type="PANTHER" id="PTHR32097">
    <property type="entry name" value="CAMP-BINDING PROTEIN 1-RELATED"/>
    <property type="match status" value="1"/>
</dbReference>
<feature type="domain" description="TerD" evidence="2">
    <location>
        <begin position="1"/>
        <end position="166"/>
    </location>
</feature>
<dbReference type="InterPro" id="IPR051324">
    <property type="entry name" value="Stress/Tellurium_Resist"/>
</dbReference>
<dbReference type="CDD" id="cd06974">
    <property type="entry name" value="TerD_like"/>
    <property type="match status" value="2"/>
</dbReference>
<dbReference type="Pfam" id="PF02342">
    <property type="entry name" value="TerD"/>
    <property type="match status" value="1"/>
</dbReference>
<proteinExistence type="inferred from homology"/>
<dbReference type="PANTHER" id="PTHR32097:SF4">
    <property type="entry name" value="GENERAL STRESS PROTEIN 16U"/>
    <property type="match status" value="1"/>
</dbReference>
<accession>A0ABN3UCW8</accession>
<dbReference type="PIRSF" id="PIRSF037118">
    <property type="entry name" value="Tellurite_resistance_TerA"/>
    <property type="match status" value="1"/>
</dbReference>
<dbReference type="InterPro" id="IPR003325">
    <property type="entry name" value="TerD"/>
</dbReference>
<protein>
    <submittedName>
        <fullName evidence="3">TerD family protein</fullName>
    </submittedName>
</protein>
<reference evidence="3 4" key="1">
    <citation type="journal article" date="2019" name="Int. J. Syst. Evol. Microbiol.">
        <title>The Global Catalogue of Microorganisms (GCM) 10K type strain sequencing project: providing services to taxonomists for standard genome sequencing and annotation.</title>
        <authorList>
            <consortium name="The Broad Institute Genomics Platform"/>
            <consortium name="The Broad Institute Genome Sequencing Center for Infectious Disease"/>
            <person name="Wu L."/>
            <person name="Ma J."/>
        </authorList>
    </citation>
    <scope>NUCLEOTIDE SEQUENCE [LARGE SCALE GENOMIC DNA]</scope>
    <source>
        <strain evidence="3 4">JCM 8201</strain>
    </source>
</reference>
<evidence type="ECO:0000256" key="1">
    <source>
        <dbReference type="ARBA" id="ARBA00008775"/>
    </source>
</evidence>
<sequence>MQLPKGANVPVPATSVRVELSWTTGPDADATALLLAGGRVRGDDDMVFYNQPSHPSGAVRHEGKRRTPGGEVVDALSVDLAAVEPQIDTIAVVASVDGGAFGQYRDLNIRVLDAGGGAEIARFDPSDATTETAFVLGELYRRQGTWKFRAVGQGYDSGLAGLATDFGITVEDAPATPPPPPSAPAVSLQKLTLTKQAPSVSLTKRGATSGVMRVNLNWTVQGTSAPKKGLFASLGVTKHLDLDLCCMWELQDGRKGMIDPLAKSFGALDKPPYLLLDADDRTGARAEGENLTINLDRGGEFRRVLVLATIYEGADSFAGLNAVATLYPQQGAPIEMFLDECDVPGARTAVIARIDNVGGELVVTREARYFANEGRKGSKQLADEAYDWGFRWTVSRGK</sequence>
<evidence type="ECO:0000313" key="3">
    <source>
        <dbReference type="EMBL" id="GAA2730363.1"/>
    </source>
</evidence>
<keyword evidence="4" id="KW-1185">Reference proteome</keyword>
<comment type="similarity">
    <text evidence="1">Belongs to the CAPAB/TerDEXZ family.</text>
</comment>
<dbReference type="Proteomes" id="UP001501842">
    <property type="component" value="Unassembled WGS sequence"/>
</dbReference>
<evidence type="ECO:0000313" key="4">
    <source>
        <dbReference type="Proteomes" id="UP001501842"/>
    </source>
</evidence>
<evidence type="ECO:0000259" key="2">
    <source>
        <dbReference type="Pfam" id="PF02342"/>
    </source>
</evidence>
<organism evidence="3 4">
    <name type="scientific">Actinocorallia aurantiaca</name>
    <dbReference type="NCBI Taxonomy" id="46204"/>
    <lineage>
        <taxon>Bacteria</taxon>
        <taxon>Bacillati</taxon>
        <taxon>Actinomycetota</taxon>
        <taxon>Actinomycetes</taxon>
        <taxon>Streptosporangiales</taxon>
        <taxon>Thermomonosporaceae</taxon>
        <taxon>Actinocorallia</taxon>
    </lineage>
</organism>
<dbReference type="Gene3D" id="2.60.60.30">
    <property type="entry name" value="sav2460 like domains"/>
    <property type="match status" value="2"/>
</dbReference>
<comment type="caution">
    <text evidence="3">The sequence shown here is derived from an EMBL/GenBank/DDBJ whole genome shotgun (WGS) entry which is preliminary data.</text>
</comment>
<name>A0ABN3UCW8_9ACTN</name>
<dbReference type="EMBL" id="BAAATZ010000018">
    <property type="protein sequence ID" value="GAA2730363.1"/>
    <property type="molecule type" value="Genomic_DNA"/>
</dbReference>
<gene>
    <name evidence="3" type="ORF">GCM10010439_43190</name>
</gene>